<comment type="cofactor">
    <cofactor evidence="1 15">
        <name>Mg(2+)</name>
        <dbReference type="ChEBI" id="CHEBI:18420"/>
    </cofactor>
</comment>
<keyword evidence="11 15" id="KW-0057">Aromatic amino acid biosynthesis</keyword>
<dbReference type="eggNOG" id="COG0147">
    <property type="taxonomic scope" value="Bacteria"/>
</dbReference>
<dbReference type="RefSeq" id="WP_012828680.1">
    <property type="nucleotide sequence ID" value="NC_013440.1"/>
</dbReference>
<comment type="function">
    <text evidence="13 15">Part of a heterotetrameric complex that catalyzes the two-step biosynthesis of anthranilate, an intermediate in the biosynthesis of L-tryptophan. In the first step, the glutamine-binding beta subunit (TrpG) of anthranilate synthase (AS) provides the glutamine amidotransferase activity which generates ammonia as a substrate that, along with chorismate, is used in the second step, catalyzed by the large alpha subunit of AS (TrpE) to produce anthranilate. In the absence of TrpG, TrpE can synthesize anthranilate directly from chorismate and high concentrations of ammonia.</text>
</comment>
<proteinExistence type="inferred from homology"/>
<evidence type="ECO:0000256" key="13">
    <source>
        <dbReference type="ARBA" id="ARBA00025634"/>
    </source>
</evidence>
<feature type="compositionally biased region" description="Low complexity" evidence="16">
    <location>
        <begin position="530"/>
        <end position="556"/>
    </location>
</feature>
<dbReference type="PANTHER" id="PTHR11236">
    <property type="entry name" value="AMINOBENZOATE/ANTHRANILATE SYNTHASE"/>
    <property type="match status" value="1"/>
</dbReference>
<gene>
    <name evidence="15" type="primary">trpE</name>
    <name evidence="19" type="ordered locus">Hoch_3579</name>
</gene>
<keyword evidence="9 15" id="KW-0822">Tryptophan biosynthesis</keyword>
<protein>
    <recommendedName>
        <fullName evidence="6 15">Anthranilate synthase component 1</fullName>
        <ecNumber evidence="5 15">4.1.3.27</ecNumber>
    </recommendedName>
</protein>
<dbReference type="GO" id="GO:0046872">
    <property type="term" value="F:metal ion binding"/>
    <property type="evidence" value="ECO:0007669"/>
    <property type="project" value="UniProtKB-KW"/>
</dbReference>
<evidence type="ECO:0000256" key="14">
    <source>
        <dbReference type="ARBA" id="ARBA00047683"/>
    </source>
</evidence>
<feature type="domain" description="Chorismate-utilising enzyme C-terminal" evidence="17">
    <location>
        <begin position="240"/>
        <end position="494"/>
    </location>
</feature>
<evidence type="ECO:0000256" key="5">
    <source>
        <dbReference type="ARBA" id="ARBA00012266"/>
    </source>
</evidence>
<dbReference type="InterPro" id="IPR006805">
    <property type="entry name" value="Anth_synth_I_N"/>
</dbReference>
<evidence type="ECO:0000256" key="11">
    <source>
        <dbReference type="ARBA" id="ARBA00023141"/>
    </source>
</evidence>
<keyword evidence="10 15" id="KW-0460">Magnesium</keyword>
<dbReference type="PRINTS" id="PR00095">
    <property type="entry name" value="ANTSNTHASEI"/>
</dbReference>
<evidence type="ECO:0000256" key="4">
    <source>
        <dbReference type="ARBA" id="ARBA00011575"/>
    </source>
</evidence>
<evidence type="ECO:0000256" key="7">
    <source>
        <dbReference type="ARBA" id="ARBA00022605"/>
    </source>
</evidence>
<dbReference type="AlphaFoldDB" id="D0LX39"/>
<evidence type="ECO:0000313" key="20">
    <source>
        <dbReference type="Proteomes" id="UP000001880"/>
    </source>
</evidence>
<dbReference type="HOGENOM" id="CLU_006493_9_3_7"/>
<dbReference type="OrthoDB" id="9803598at2"/>
<feature type="compositionally biased region" description="Basic and acidic residues" evidence="16">
    <location>
        <begin position="515"/>
        <end position="529"/>
    </location>
</feature>
<evidence type="ECO:0000256" key="6">
    <source>
        <dbReference type="ARBA" id="ARBA00020653"/>
    </source>
</evidence>
<reference evidence="19 20" key="1">
    <citation type="journal article" date="2010" name="Stand. Genomic Sci.">
        <title>Complete genome sequence of Haliangium ochraceum type strain (SMP-2).</title>
        <authorList>
            <consortium name="US DOE Joint Genome Institute (JGI-PGF)"/>
            <person name="Ivanova N."/>
            <person name="Daum C."/>
            <person name="Lang E."/>
            <person name="Abt B."/>
            <person name="Kopitz M."/>
            <person name="Saunders E."/>
            <person name="Lapidus A."/>
            <person name="Lucas S."/>
            <person name="Glavina Del Rio T."/>
            <person name="Nolan M."/>
            <person name="Tice H."/>
            <person name="Copeland A."/>
            <person name="Cheng J.F."/>
            <person name="Chen F."/>
            <person name="Bruce D."/>
            <person name="Goodwin L."/>
            <person name="Pitluck S."/>
            <person name="Mavromatis K."/>
            <person name="Pati A."/>
            <person name="Mikhailova N."/>
            <person name="Chen A."/>
            <person name="Palaniappan K."/>
            <person name="Land M."/>
            <person name="Hauser L."/>
            <person name="Chang Y.J."/>
            <person name="Jeffries C.D."/>
            <person name="Detter J.C."/>
            <person name="Brettin T."/>
            <person name="Rohde M."/>
            <person name="Goker M."/>
            <person name="Bristow J."/>
            <person name="Markowitz V."/>
            <person name="Eisen J.A."/>
            <person name="Hugenholtz P."/>
            <person name="Kyrpides N.C."/>
            <person name="Klenk H.P."/>
        </authorList>
    </citation>
    <scope>NUCLEOTIDE SEQUENCE [LARGE SCALE GENOMIC DNA]</scope>
    <source>
        <strain evidence="20">DSM 14365 / CIP 107738 / JCM 11303 / AJ 13395 / SMP-2</strain>
    </source>
</reference>
<feature type="region of interest" description="Disordered" evidence="16">
    <location>
        <begin position="512"/>
        <end position="574"/>
    </location>
</feature>
<evidence type="ECO:0000256" key="12">
    <source>
        <dbReference type="ARBA" id="ARBA00023239"/>
    </source>
</evidence>
<dbReference type="UniPathway" id="UPA00035">
    <property type="reaction ID" value="UER00040"/>
</dbReference>
<keyword evidence="12 15" id="KW-0456">Lyase</keyword>
<dbReference type="InterPro" id="IPR005801">
    <property type="entry name" value="ADC_synthase"/>
</dbReference>
<dbReference type="Pfam" id="PF00425">
    <property type="entry name" value="Chorismate_bind"/>
    <property type="match status" value="1"/>
</dbReference>
<dbReference type="NCBIfam" id="TIGR00564">
    <property type="entry name" value="trpE_most"/>
    <property type="match status" value="1"/>
</dbReference>
<evidence type="ECO:0000256" key="1">
    <source>
        <dbReference type="ARBA" id="ARBA00001946"/>
    </source>
</evidence>
<evidence type="ECO:0000313" key="19">
    <source>
        <dbReference type="EMBL" id="ACY16081.1"/>
    </source>
</evidence>
<dbReference type="PANTHER" id="PTHR11236:SF48">
    <property type="entry name" value="ISOCHORISMATE SYNTHASE MENF"/>
    <property type="match status" value="1"/>
</dbReference>
<evidence type="ECO:0000256" key="16">
    <source>
        <dbReference type="SAM" id="MobiDB-lite"/>
    </source>
</evidence>
<dbReference type="InterPro" id="IPR015890">
    <property type="entry name" value="Chorismate_C"/>
</dbReference>
<feature type="domain" description="Anthranilate synthase component I N-terminal" evidence="18">
    <location>
        <begin position="29"/>
        <end position="172"/>
    </location>
</feature>
<keyword evidence="7 15" id="KW-0028">Amino-acid biosynthesis</keyword>
<keyword evidence="8 15" id="KW-0479">Metal-binding</keyword>
<comment type="pathway">
    <text evidence="2 15">Amino-acid biosynthesis; L-tryptophan biosynthesis; L-tryptophan from chorismate: step 1/5.</text>
</comment>
<evidence type="ECO:0000256" key="10">
    <source>
        <dbReference type="ARBA" id="ARBA00022842"/>
    </source>
</evidence>
<evidence type="ECO:0000256" key="2">
    <source>
        <dbReference type="ARBA" id="ARBA00004873"/>
    </source>
</evidence>
<dbReference type="GO" id="GO:0004049">
    <property type="term" value="F:anthranilate synthase activity"/>
    <property type="evidence" value="ECO:0007669"/>
    <property type="project" value="UniProtKB-EC"/>
</dbReference>
<evidence type="ECO:0000256" key="8">
    <source>
        <dbReference type="ARBA" id="ARBA00022723"/>
    </source>
</evidence>
<dbReference type="GO" id="GO:0000162">
    <property type="term" value="P:L-tryptophan biosynthetic process"/>
    <property type="evidence" value="ECO:0007669"/>
    <property type="project" value="UniProtKB-UniPathway"/>
</dbReference>
<dbReference type="InterPro" id="IPR005256">
    <property type="entry name" value="Anth_synth_I_PabB"/>
</dbReference>
<dbReference type="Gene3D" id="3.60.120.10">
    <property type="entry name" value="Anthranilate synthase"/>
    <property type="match status" value="1"/>
</dbReference>
<evidence type="ECO:0000259" key="18">
    <source>
        <dbReference type="Pfam" id="PF04715"/>
    </source>
</evidence>
<dbReference type="SUPFAM" id="SSF56322">
    <property type="entry name" value="ADC synthase"/>
    <property type="match status" value="1"/>
</dbReference>
<keyword evidence="20" id="KW-1185">Reference proteome</keyword>
<comment type="subunit">
    <text evidence="4 15">Heterotetramer consisting of two non-identical subunits: a beta subunit (TrpG) and a large alpha subunit (TrpE).</text>
</comment>
<dbReference type="Pfam" id="PF04715">
    <property type="entry name" value="Anth_synt_I_N"/>
    <property type="match status" value="1"/>
</dbReference>
<evidence type="ECO:0000259" key="17">
    <source>
        <dbReference type="Pfam" id="PF00425"/>
    </source>
</evidence>
<evidence type="ECO:0000256" key="3">
    <source>
        <dbReference type="ARBA" id="ARBA00009562"/>
    </source>
</evidence>
<comment type="catalytic activity">
    <reaction evidence="14 15">
        <text>chorismate + L-glutamine = anthranilate + pyruvate + L-glutamate + H(+)</text>
        <dbReference type="Rhea" id="RHEA:21732"/>
        <dbReference type="ChEBI" id="CHEBI:15361"/>
        <dbReference type="ChEBI" id="CHEBI:15378"/>
        <dbReference type="ChEBI" id="CHEBI:16567"/>
        <dbReference type="ChEBI" id="CHEBI:29748"/>
        <dbReference type="ChEBI" id="CHEBI:29985"/>
        <dbReference type="ChEBI" id="CHEBI:58359"/>
        <dbReference type="EC" id="4.1.3.27"/>
    </reaction>
</comment>
<dbReference type="STRING" id="502025.Hoch_3579"/>
<dbReference type="EC" id="4.1.3.27" evidence="5 15"/>
<organism evidence="19 20">
    <name type="scientific">Haliangium ochraceum (strain DSM 14365 / JCM 11303 / SMP-2)</name>
    <dbReference type="NCBI Taxonomy" id="502025"/>
    <lineage>
        <taxon>Bacteria</taxon>
        <taxon>Pseudomonadati</taxon>
        <taxon>Myxococcota</taxon>
        <taxon>Polyangia</taxon>
        <taxon>Haliangiales</taxon>
        <taxon>Kofleriaceae</taxon>
        <taxon>Haliangium</taxon>
    </lineage>
</organism>
<sequence length="574" mass="61667">MYHPSSEAFVAAAERGNLIPVYREIVADGDTPVSAYAKLGRGPYSFLLESVVGGSTWAAYSFIGVAPHAILRCSDGRAELVHCGAGEKRRTEMWDAPDPSAALAQVMSRYRPVPVAGLPRFFGGAVGWMGYEVVRAFERLPTNAPPGVDVPDLCMVLTDTLVIFDNLRQTVKVVSCAHVPALERAEEAYRAAQARIDEIVERLSERGPGLPFLQAPPVGEDGSSALRWGGAEEPESSFSREAYQEAVERIRSYILAGDIFQAVLSQRLRLPRAGLDLFDVYRALRIINPSPYMFHLAFPEATVTGASPETLVRCAEGKVDVRPIAGTRPRGVDERQDRALADELRADPKECAEHLMLVDLGRNDVGRVAEIGSVEVSEYMSIERYSHVMHMVSHVQGTLAEGLSWHDVLRAAFPAGTLSGAPKIRAMEIIDELEPHRRGIYGGAVGYVSYSGNMDSAIAIRTLVATEHDIYVQAGAGIVHDSDPKAEYEETLNKARALLRAVALARGEAAVVAEPEERAEAGDEADAHAGRAGAASAAAQPATTPRQAAAATTEAAIPLGTLDVGETVPTEPKG</sequence>
<dbReference type="InterPro" id="IPR019999">
    <property type="entry name" value="Anth_synth_I-like"/>
</dbReference>
<dbReference type="Proteomes" id="UP000001880">
    <property type="component" value="Chromosome"/>
</dbReference>
<accession>D0LX39</accession>
<evidence type="ECO:0000256" key="9">
    <source>
        <dbReference type="ARBA" id="ARBA00022822"/>
    </source>
</evidence>
<dbReference type="EMBL" id="CP001804">
    <property type="protein sequence ID" value="ACY16081.1"/>
    <property type="molecule type" value="Genomic_DNA"/>
</dbReference>
<comment type="similarity">
    <text evidence="3 15">Belongs to the anthranilate synthase component I family.</text>
</comment>
<evidence type="ECO:0000256" key="15">
    <source>
        <dbReference type="RuleBase" id="RU364045"/>
    </source>
</evidence>
<name>D0LX39_HALO1</name>
<dbReference type="KEGG" id="hoh:Hoch_3579"/>